<protein>
    <recommendedName>
        <fullName evidence="4">HMG box domain-containing protein</fullName>
    </recommendedName>
</protein>
<keyword evidence="2" id="KW-0539">Nucleus</keyword>
<dbReference type="SUPFAM" id="SSF47095">
    <property type="entry name" value="HMG-box"/>
    <property type="match status" value="2"/>
</dbReference>
<dbReference type="InterPro" id="IPR009071">
    <property type="entry name" value="HMG_box_dom"/>
</dbReference>
<keyword evidence="1 2" id="KW-0238">DNA-binding</keyword>
<dbReference type="Pfam" id="PF09011">
    <property type="entry name" value="HMG_box_2"/>
    <property type="match status" value="1"/>
</dbReference>
<dbReference type="SMART" id="SM00398">
    <property type="entry name" value="HMG"/>
    <property type="match status" value="1"/>
</dbReference>
<feature type="compositionally biased region" description="Low complexity" evidence="3">
    <location>
        <begin position="54"/>
        <end position="67"/>
    </location>
</feature>
<keyword evidence="6" id="KW-1185">Reference proteome</keyword>
<dbReference type="InterPro" id="IPR050342">
    <property type="entry name" value="HMGB"/>
</dbReference>
<feature type="DNA-binding region" description="HMG box" evidence="2">
    <location>
        <begin position="231"/>
        <end position="298"/>
    </location>
</feature>
<dbReference type="GO" id="GO:0005634">
    <property type="term" value="C:nucleus"/>
    <property type="evidence" value="ECO:0007669"/>
    <property type="project" value="UniProtKB-UniRule"/>
</dbReference>
<dbReference type="EMBL" id="JAFIMR010000011">
    <property type="protein sequence ID" value="KAI1872630.1"/>
    <property type="molecule type" value="Genomic_DNA"/>
</dbReference>
<name>A0A9Q0ARD7_9PEZI</name>
<sequence length="312" mass="34567">MLSSIGRAAVRRLAATPVATSSANVVAATWACRVPFRPARLCAARLYATAVSKPAKKPAAAAKTTSTKTKKPASTKAAAKPKKTAAKAKAKKPVQKAPRAKKPLSPEQQDIKLRRELKKKALYDTPRQLPESAWTVFLTQETRQALPSGGITKMMPEIAARFKALSSSEVSHFKEIGDQNKLLNSAKFKEWLAQYTPQQIVDANNARRTLYKTFNFPKGKYVHLIKDERLPKGPLNAYAFYHKARWASGEFNNHTTAPEASPIIGREWKSLSASDKQPYLDLAEADHERYTKEVRAIFGRDPRVRSSPSPST</sequence>
<evidence type="ECO:0000259" key="4">
    <source>
        <dbReference type="PROSITE" id="PS50118"/>
    </source>
</evidence>
<reference evidence="5" key="1">
    <citation type="submission" date="2021-03" db="EMBL/GenBank/DDBJ databases">
        <title>Revisited historic fungal species revealed as producer of novel bioactive compounds through whole genome sequencing and comparative genomics.</title>
        <authorList>
            <person name="Vignolle G.A."/>
            <person name="Hochenegger N."/>
            <person name="Mach R.L."/>
            <person name="Mach-Aigner A.R."/>
            <person name="Javad Rahimi M."/>
            <person name="Salim K.A."/>
            <person name="Chan C.M."/>
            <person name="Lim L.B.L."/>
            <person name="Cai F."/>
            <person name="Druzhinina I.S."/>
            <person name="U'Ren J.M."/>
            <person name="Derntl C."/>
        </authorList>
    </citation>
    <scope>NUCLEOTIDE SEQUENCE</scope>
    <source>
        <strain evidence="5">TUCIM 5799</strain>
    </source>
</reference>
<feature type="region of interest" description="Disordered" evidence="3">
    <location>
        <begin position="54"/>
        <end position="111"/>
    </location>
</feature>
<dbReference type="PANTHER" id="PTHR48112">
    <property type="entry name" value="HIGH MOBILITY GROUP PROTEIN DSP1"/>
    <property type="match status" value="1"/>
</dbReference>
<feature type="compositionally biased region" description="Basic residues" evidence="3">
    <location>
        <begin position="68"/>
        <end position="102"/>
    </location>
</feature>
<accession>A0A9Q0ARD7</accession>
<organism evidence="5 6">
    <name type="scientific">Neoarthrinium moseri</name>
    <dbReference type="NCBI Taxonomy" id="1658444"/>
    <lineage>
        <taxon>Eukaryota</taxon>
        <taxon>Fungi</taxon>
        <taxon>Dikarya</taxon>
        <taxon>Ascomycota</taxon>
        <taxon>Pezizomycotina</taxon>
        <taxon>Sordariomycetes</taxon>
        <taxon>Xylariomycetidae</taxon>
        <taxon>Amphisphaeriales</taxon>
        <taxon>Apiosporaceae</taxon>
        <taxon>Neoarthrinium</taxon>
    </lineage>
</organism>
<proteinExistence type="predicted"/>
<evidence type="ECO:0000256" key="1">
    <source>
        <dbReference type="ARBA" id="ARBA00023125"/>
    </source>
</evidence>
<evidence type="ECO:0000313" key="6">
    <source>
        <dbReference type="Proteomes" id="UP000829685"/>
    </source>
</evidence>
<dbReference type="AlphaFoldDB" id="A0A9Q0ARD7"/>
<feature type="domain" description="HMG box" evidence="4">
    <location>
        <begin position="231"/>
        <end position="298"/>
    </location>
</feature>
<gene>
    <name evidence="5" type="ORF">JX265_005510</name>
</gene>
<dbReference type="Gene3D" id="1.10.30.10">
    <property type="entry name" value="High mobility group box domain"/>
    <property type="match status" value="2"/>
</dbReference>
<dbReference type="InterPro" id="IPR036910">
    <property type="entry name" value="HMG_box_dom_sf"/>
</dbReference>
<dbReference type="Proteomes" id="UP000829685">
    <property type="component" value="Unassembled WGS sequence"/>
</dbReference>
<evidence type="ECO:0000256" key="3">
    <source>
        <dbReference type="SAM" id="MobiDB-lite"/>
    </source>
</evidence>
<evidence type="ECO:0000256" key="2">
    <source>
        <dbReference type="PROSITE-ProRule" id="PRU00267"/>
    </source>
</evidence>
<comment type="caution">
    <text evidence="5">The sequence shown here is derived from an EMBL/GenBank/DDBJ whole genome shotgun (WGS) entry which is preliminary data.</text>
</comment>
<evidence type="ECO:0000313" key="5">
    <source>
        <dbReference type="EMBL" id="KAI1872630.1"/>
    </source>
</evidence>
<dbReference type="OrthoDB" id="1919336at2759"/>
<dbReference type="PROSITE" id="PS50118">
    <property type="entry name" value="HMG_BOX_2"/>
    <property type="match status" value="1"/>
</dbReference>
<dbReference type="GO" id="GO:0003677">
    <property type="term" value="F:DNA binding"/>
    <property type="evidence" value="ECO:0007669"/>
    <property type="project" value="UniProtKB-UniRule"/>
</dbReference>